<proteinExistence type="predicted"/>
<feature type="domain" description="C2H2-type" evidence="2">
    <location>
        <begin position="18"/>
        <end position="42"/>
    </location>
</feature>
<evidence type="ECO:0000313" key="3">
    <source>
        <dbReference type="EMBL" id="KAL0811416.1"/>
    </source>
</evidence>
<evidence type="ECO:0000256" key="1">
    <source>
        <dbReference type="PROSITE-ProRule" id="PRU00042"/>
    </source>
</evidence>
<name>A0ABD0SCH3_LOXSC</name>
<organism evidence="3 4">
    <name type="scientific">Loxostege sticticalis</name>
    <name type="common">Beet webworm moth</name>
    <dbReference type="NCBI Taxonomy" id="481309"/>
    <lineage>
        <taxon>Eukaryota</taxon>
        <taxon>Metazoa</taxon>
        <taxon>Ecdysozoa</taxon>
        <taxon>Arthropoda</taxon>
        <taxon>Hexapoda</taxon>
        <taxon>Insecta</taxon>
        <taxon>Pterygota</taxon>
        <taxon>Neoptera</taxon>
        <taxon>Endopterygota</taxon>
        <taxon>Lepidoptera</taxon>
        <taxon>Glossata</taxon>
        <taxon>Ditrysia</taxon>
        <taxon>Pyraloidea</taxon>
        <taxon>Crambidae</taxon>
        <taxon>Pyraustinae</taxon>
        <taxon>Loxostege</taxon>
    </lineage>
</organism>
<dbReference type="SMART" id="SM00355">
    <property type="entry name" value="ZnF_C2H2"/>
    <property type="match status" value="5"/>
</dbReference>
<dbReference type="PROSITE" id="PS00028">
    <property type="entry name" value="ZINC_FINGER_C2H2_1"/>
    <property type="match status" value="2"/>
</dbReference>
<keyword evidence="1" id="KW-0479">Metal-binding</keyword>
<evidence type="ECO:0000259" key="2">
    <source>
        <dbReference type="PROSITE" id="PS50157"/>
    </source>
</evidence>
<dbReference type="InterPro" id="IPR013087">
    <property type="entry name" value="Znf_C2H2_type"/>
</dbReference>
<dbReference type="GO" id="GO:0008270">
    <property type="term" value="F:zinc ion binding"/>
    <property type="evidence" value="ECO:0007669"/>
    <property type="project" value="UniProtKB-KW"/>
</dbReference>
<dbReference type="Gene3D" id="3.30.160.60">
    <property type="entry name" value="Classic Zinc Finger"/>
    <property type="match status" value="1"/>
</dbReference>
<dbReference type="PROSITE" id="PS50157">
    <property type="entry name" value="ZINC_FINGER_C2H2_2"/>
    <property type="match status" value="1"/>
</dbReference>
<comment type="caution">
    <text evidence="3">The sequence shown here is derived from an EMBL/GenBank/DDBJ whole genome shotgun (WGS) entry which is preliminary data.</text>
</comment>
<dbReference type="Proteomes" id="UP001549921">
    <property type="component" value="Unassembled WGS sequence"/>
</dbReference>
<accession>A0ABD0SCH3</accession>
<reference evidence="3 4" key="1">
    <citation type="submission" date="2024-06" db="EMBL/GenBank/DDBJ databases">
        <title>A chromosome-level genome assembly of beet webworm, Loxostege sticticalis.</title>
        <authorList>
            <person name="Zhang Y."/>
        </authorList>
    </citation>
    <scope>NUCLEOTIDE SEQUENCE [LARGE SCALE GENOMIC DNA]</scope>
    <source>
        <strain evidence="3">AQ028</strain>
        <tissue evidence="3">Male pupae</tissue>
    </source>
</reference>
<dbReference type="InterPro" id="IPR003604">
    <property type="entry name" value="Matrin/U1-like-C_Znf_C2H2"/>
</dbReference>
<keyword evidence="1" id="KW-0863">Zinc-finger</keyword>
<dbReference type="AlphaFoldDB" id="A0ABD0SCH3"/>
<protein>
    <recommendedName>
        <fullName evidence="2">C2H2-type domain-containing protein</fullName>
    </recommendedName>
</protein>
<dbReference type="SMART" id="SM00451">
    <property type="entry name" value="ZnF_U1"/>
    <property type="match status" value="3"/>
</dbReference>
<dbReference type="EMBL" id="JBEDNZ010000024">
    <property type="protein sequence ID" value="KAL0811416.1"/>
    <property type="molecule type" value="Genomic_DNA"/>
</dbReference>
<sequence>MALNQYYKNFILWGEVDFHCLICEESFQELAELDRHIRWENHRKVLKAQVKSHKFKKEVIYQIRSELYYCEFCNYVSSTEKMDDMTSHIASEEHKNDKKKPKTDAEVVITACKRDGEYVTVNDVIVEEKDWNLVTHIENLCLVCGVFIPIDYSYVKDHIKAPKHVINLIGSKLVVEKDRFYRKLVSIDSFYCLCCKEKLSMSDFEGHWTSKEHCEFRKDPIFKTTYANANAARAIEEKKKKLERSLIVMHQKAHYDILEEKETAICKKCQYVVKLDFKIMNDHKKSHDNDVNKPVTVVETAENGDSSSEKDTYEVVFSELTDHGQRRRELSEYGKANYIKLNAGGSKGYCSLCSTTISGHLKLFKEHVNGARHKGHLELKGLKKAKTHQAPTEKFKPITEFISNLYFAEDLKLLCINREVCIDVHSFILVYEIDKRFQYKSTKCLVCDVLYPYSFDFEHYGTEEHKKRFLSAKVLPREGEFVREIRPDVYHCGICNKIYPFWELMEKHLLSKPHIDNKNVNKYKVFEQKTFDETEVKTSRKTPDILYLQLLSIGIVKSKGVLSAEDLQVTHCCFQSLYAMQAANAGIHNLDPMQLKNADVQSVNASQAEDAGGQSIKVVQVTNGDGPSVNDMQVTNAGIPSVNAMQVKNAGIQTVNAMQATTATIQT</sequence>
<evidence type="ECO:0000313" key="4">
    <source>
        <dbReference type="Proteomes" id="UP001549921"/>
    </source>
</evidence>
<gene>
    <name evidence="3" type="ORF">ABMA28_009819</name>
</gene>
<keyword evidence="1" id="KW-0862">Zinc</keyword>